<gene>
    <name evidence="2" type="ORF">KQX54_020822</name>
</gene>
<evidence type="ECO:0000256" key="1">
    <source>
        <dbReference type="SAM" id="MobiDB-lite"/>
    </source>
</evidence>
<evidence type="ECO:0000313" key="3">
    <source>
        <dbReference type="Proteomes" id="UP000826195"/>
    </source>
</evidence>
<accession>A0AAV7I2T0</accession>
<name>A0AAV7I2T0_COTGL</name>
<dbReference type="Proteomes" id="UP000826195">
    <property type="component" value="Unassembled WGS sequence"/>
</dbReference>
<comment type="caution">
    <text evidence="2">The sequence shown here is derived from an EMBL/GenBank/DDBJ whole genome shotgun (WGS) entry which is preliminary data.</text>
</comment>
<proteinExistence type="predicted"/>
<sequence>MSYSVTDCRDFPCSISTPKAFCFVVATPTTSTPIFRHPHTHTVQYDALPSLNLFPSSSQEPLHPHVYGLPPSSRGTVCKAKTWVRGRRPSTQLPLEDHLSTYKPSRGA</sequence>
<reference evidence="2 3" key="1">
    <citation type="journal article" date="2021" name="J. Hered.">
        <title>A chromosome-level genome assembly of the parasitoid wasp, Cotesia glomerata (Hymenoptera: Braconidae).</title>
        <authorList>
            <person name="Pinto B.J."/>
            <person name="Weis J.J."/>
            <person name="Gamble T."/>
            <person name="Ode P.J."/>
            <person name="Paul R."/>
            <person name="Zaspel J.M."/>
        </authorList>
    </citation>
    <scope>NUCLEOTIDE SEQUENCE [LARGE SCALE GENOMIC DNA]</scope>
    <source>
        <strain evidence="2">CgM1</strain>
    </source>
</reference>
<dbReference type="EMBL" id="JAHXZJ010002609">
    <property type="protein sequence ID" value="KAH0541028.1"/>
    <property type="molecule type" value="Genomic_DNA"/>
</dbReference>
<feature type="region of interest" description="Disordered" evidence="1">
    <location>
        <begin position="89"/>
        <end position="108"/>
    </location>
</feature>
<organism evidence="2 3">
    <name type="scientific">Cotesia glomerata</name>
    <name type="common">Lepidopteran parasitic wasp</name>
    <name type="synonym">Apanteles glomeratus</name>
    <dbReference type="NCBI Taxonomy" id="32391"/>
    <lineage>
        <taxon>Eukaryota</taxon>
        <taxon>Metazoa</taxon>
        <taxon>Ecdysozoa</taxon>
        <taxon>Arthropoda</taxon>
        <taxon>Hexapoda</taxon>
        <taxon>Insecta</taxon>
        <taxon>Pterygota</taxon>
        <taxon>Neoptera</taxon>
        <taxon>Endopterygota</taxon>
        <taxon>Hymenoptera</taxon>
        <taxon>Apocrita</taxon>
        <taxon>Ichneumonoidea</taxon>
        <taxon>Braconidae</taxon>
        <taxon>Microgastrinae</taxon>
        <taxon>Cotesia</taxon>
    </lineage>
</organism>
<evidence type="ECO:0000313" key="2">
    <source>
        <dbReference type="EMBL" id="KAH0541028.1"/>
    </source>
</evidence>
<protein>
    <submittedName>
        <fullName evidence="2">Uncharacterized protein</fullName>
    </submittedName>
</protein>
<dbReference type="AlphaFoldDB" id="A0AAV7I2T0"/>
<keyword evidence="3" id="KW-1185">Reference proteome</keyword>